<evidence type="ECO:0000313" key="2">
    <source>
        <dbReference type="EMBL" id="EYF08680.1"/>
    </source>
</evidence>
<dbReference type="EMBL" id="ASRX01000002">
    <property type="protein sequence ID" value="EYF08680.1"/>
    <property type="molecule type" value="Genomic_DNA"/>
</dbReference>
<dbReference type="Proteomes" id="UP000019678">
    <property type="component" value="Unassembled WGS sequence"/>
</dbReference>
<keyword evidence="3" id="KW-1185">Reference proteome</keyword>
<evidence type="ECO:0000313" key="3">
    <source>
        <dbReference type="Proteomes" id="UP000019678"/>
    </source>
</evidence>
<dbReference type="RefSeq" id="WP_269324126.1">
    <property type="nucleotide sequence ID" value="NZ_ASRX01000002.1"/>
</dbReference>
<organism evidence="2 3">
    <name type="scientific">Chondromyces apiculatus DSM 436</name>
    <dbReference type="NCBI Taxonomy" id="1192034"/>
    <lineage>
        <taxon>Bacteria</taxon>
        <taxon>Pseudomonadati</taxon>
        <taxon>Myxococcota</taxon>
        <taxon>Polyangia</taxon>
        <taxon>Polyangiales</taxon>
        <taxon>Polyangiaceae</taxon>
        <taxon>Chondromyces</taxon>
    </lineage>
</organism>
<evidence type="ECO:0000256" key="1">
    <source>
        <dbReference type="SAM" id="MobiDB-lite"/>
    </source>
</evidence>
<proteinExistence type="predicted"/>
<protein>
    <submittedName>
        <fullName evidence="2">Uncharacterized protein</fullName>
    </submittedName>
</protein>
<feature type="region of interest" description="Disordered" evidence="1">
    <location>
        <begin position="1"/>
        <end position="40"/>
    </location>
</feature>
<comment type="caution">
    <text evidence="2">The sequence shown here is derived from an EMBL/GenBank/DDBJ whole genome shotgun (WGS) entry which is preliminary data.</text>
</comment>
<dbReference type="STRING" id="1192034.CAP_2541"/>
<sequence>MKVETSGPGTGAPPLPHRGIHHVEPAKLSPTRIVVDGSTC</sequence>
<accession>A0A017TIK4</accession>
<gene>
    <name evidence="2" type="ORF">CAP_2541</name>
</gene>
<dbReference type="AlphaFoldDB" id="A0A017TIK4"/>
<reference evidence="2 3" key="1">
    <citation type="submission" date="2013-05" db="EMBL/GenBank/DDBJ databases">
        <title>Genome assembly of Chondromyces apiculatus DSM 436.</title>
        <authorList>
            <person name="Sharma G."/>
            <person name="Khatri I."/>
            <person name="Kaur C."/>
            <person name="Mayilraj S."/>
            <person name="Subramanian S."/>
        </authorList>
    </citation>
    <scope>NUCLEOTIDE SEQUENCE [LARGE SCALE GENOMIC DNA]</scope>
    <source>
        <strain evidence="2 3">DSM 436</strain>
    </source>
</reference>
<name>A0A017TIK4_9BACT</name>